<dbReference type="EMBL" id="AZMM01014332">
    <property type="protein sequence ID" value="ETJ31164.1"/>
    <property type="molecule type" value="Genomic_DNA"/>
</dbReference>
<organism evidence="2">
    <name type="scientific">human gut metagenome</name>
    <dbReference type="NCBI Taxonomy" id="408170"/>
    <lineage>
        <taxon>unclassified sequences</taxon>
        <taxon>metagenomes</taxon>
        <taxon>organismal metagenomes</taxon>
    </lineage>
</organism>
<dbReference type="Gene3D" id="2.30.42.10">
    <property type="match status" value="1"/>
</dbReference>
<feature type="non-terminal residue" evidence="2">
    <location>
        <position position="72"/>
    </location>
</feature>
<dbReference type="InterPro" id="IPR001478">
    <property type="entry name" value="PDZ"/>
</dbReference>
<dbReference type="InterPro" id="IPR036034">
    <property type="entry name" value="PDZ_sf"/>
</dbReference>
<name>W1XQN5_9ZZZZ</name>
<accession>W1XQN5</accession>
<gene>
    <name evidence="2" type="ORF">Q604_UNBC14332G0001</name>
</gene>
<protein>
    <submittedName>
        <fullName evidence="2">Peptidase S1 and S6 chymotrypsin/Hap</fullName>
    </submittedName>
</protein>
<reference evidence="2" key="1">
    <citation type="submission" date="2013-12" db="EMBL/GenBank/DDBJ databases">
        <title>A Varibaculum cambriense genome reconstructed from a premature infant gut community with otherwise low bacterial novelty that shifts toward anaerobic metabolism during the third week of life.</title>
        <authorList>
            <person name="Brown C.T."/>
            <person name="Sharon I."/>
            <person name="Thomas B.C."/>
            <person name="Castelle C.J."/>
            <person name="Morowitz M.J."/>
            <person name="Banfield J.F."/>
        </authorList>
    </citation>
    <scope>NUCLEOTIDE SEQUENCE</scope>
</reference>
<dbReference type="AlphaFoldDB" id="W1XQN5"/>
<proteinExistence type="predicted"/>
<comment type="caution">
    <text evidence="2">The sequence shown here is derived from an EMBL/GenBank/DDBJ whole genome shotgun (WGS) entry which is preliminary data.</text>
</comment>
<dbReference type="Pfam" id="PF13180">
    <property type="entry name" value="PDZ_2"/>
    <property type="match status" value="1"/>
</dbReference>
<sequence>VWAVDRQTAARNNVTYEGDGLLVVQLDPNGPAAQAGLVEGDTIAQIDGKDITTLLELKEQIDAKSPGDTILV</sequence>
<dbReference type="PROSITE" id="PS50106">
    <property type="entry name" value="PDZ"/>
    <property type="match status" value="1"/>
</dbReference>
<dbReference type="SUPFAM" id="SSF50156">
    <property type="entry name" value="PDZ domain-like"/>
    <property type="match status" value="1"/>
</dbReference>
<evidence type="ECO:0000259" key="1">
    <source>
        <dbReference type="PROSITE" id="PS50106"/>
    </source>
</evidence>
<evidence type="ECO:0000313" key="2">
    <source>
        <dbReference type="EMBL" id="ETJ31164.1"/>
    </source>
</evidence>
<feature type="non-terminal residue" evidence="2">
    <location>
        <position position="1"/>
    </location>
</feature>
<feature type="domain" description="PDZ" evidence="1">
    <location>
        <begin position="1"/>
        <end position="72"/>
    </location>
</feature>